<organism evidence="2 3">
    <name type="scientific">Luteipulveratus halotolerans</name>
    <dbReference type="NCBI Taxonomy" id="1631356"/>
    <lineage>
        <taxon>Bacteria</taxon>
        <taxon>Bacillati</taxon>
        <taxon>Actinomycetota</taxon>
        <taxon>Actinomycetes</taxon>
        <taxon>Micrococcales</taxon>
        <taxon>Dermacoccaceae</taxon>
        <taxon>Luteipulveratus</taxon>
    </lineage>
</organism>
<keyword evidence="2" id="KW-0645">Protease</keyword>
<dbReference type="EMBL" id="LAIR01000002">
    <property type="protein sequence ID" value="KNX37389.1"/>
    <property type="molecule type" value="Genomic_DNA"/>
</dbReference>
<reference evidence="3" key="1">
    <citation type="submission" date="2015-03" db="EMBL/GenBank/DDBJ databases">
        <title>Luteipulveratus halotolerans sp. nov., a novel actinobacterium (Dermacoccaceae) from Sarawak, Malaysia.</title>
        <authorList>
            <person name="Juboi H."/>
            <person name="Basik A."/>
            <person name="Shamsul S.S."/>
            <person name="Arnold P."/>
            <person name="Schmitt E.K."/>
            <person name="Sanglier J.-J."/>
            <person name="Yeo T."/>
        </authorList>
    </citation>
    <scope>NUCLEOTIDE SEQUENCE [LARGE SCALE GENOMIC DNA]</scope>
    <source>
        <strain evidence="3">C296001</strain>
    </source>
</reference>
<protein>
    <submittedName>
        <fullName evidence="2">Methionine aminopeptidase</fullName>
    </submittedName>
</protein>
<gene>
    <name evidence="2" type="ORF">VV01_09870</name>
</gene>
<keyword evidence="2" id="KW-0031">Aminopeptidase</keyword>
<feature type="compositionally biased region" description="Polar residues" evidence="1">
    <location>
        <begin position="1"/>
        <end position="11"/>
    </location>
</feature>
<sequence>MAFWYNVSTGQVEEDGSTDPKGDLMGPYGTHEEAQNALATAREKTEKWDAEDRAYEEGED</sequence>
<evidence type="ECO:0000313" key="2">
    <source>
        <dbReference type="EMBL" id="KNX37389.1"/>
    </source>
</evidence>
<dbReference type="AlphaFoldDB" id="A0A0L6CI26"/>
<evidence type="ECO:0000256" key="1">
    <source>
        <dbReference type="SAM" id="MobiDB-lite"/>
    </source>
</evidence>
<comment type="caution">
    <text evidence="2">The sequence shown here is derived from an EMBL/GenBank/DDBJ whole genome shotgun (WGS) entry which is preliminary data.</text>
</comment>
<evidence type="ECO:0000313" key="3">
    <source>
        <dbReference type="Proteomes" id="UP000037397"/>
    </source>
</evidence>
<dbReference type="GO" id="GO:0004177">
    <property type="term" value="F:aminopeptidase activity"/>
    <property type="evidence" value="ECO:0007669"/>
    <property type="project" value="UniProtKB-KW"/>
</dbReference>
<dbReference type="RefSeq" id="WP_050669736.1">
    <property type="nucleotide sequence ID" value="NZ_LAIR01000002.1"/>
</dbReference>
<dbReference type="OrthoDB" id="3268477at2"/>
<proteinExistence type="predicted"/>
<feature type="region of interest" description="Disordered" evidence="1">
    <location>
        <begin position="41"/>
        <end position="60"/>
    </location>
</feature>
<dbReference type="STRING" id="1631356.VV01_09870"/>
<keyword evidence="2" id="KW-0378">Hydrolase</keyword>
<feature type="region of interest" description="Disordered" evidence="1">
    <location>
        <begin position="1"/>
        <end position="28"/>
    </location>
</feature>
<keyword evidence="3" id="KW-1185">Reference proteome</keyword>
<accession>A0A0L6CI26</accession>
<name>A0A0L6CI26_9MICO</name>
<dbReference type="Proteomes" id="UP000037397">
    <property type="component" value="Unassembled WGS sequence"/>
</dbReference>